<dbReference type="EMBL" id="SJPW01000005">
    <property type="protein sequence ID" value="TWU50756.1"/>
    <property type="molecule type" value="Genomic_DNA"/>
</dbReference>
<name>A0A5C6ET21_9BACT</name>
<protein>
    <submittedName>
        <fullName evidence="1">Uncharacterized protein</fullName>
    </submittedName>
</protein>
<sequence>MPWEFRASCPDCSHEWEAHTFTEWIGHSTSDTPVRRFFCPNCVTHVSIATDFDRSSFRNWLHGHQHSLSASEFLSHNIGLIAAICDSTPGYLLPLDSLWSQLYCPPCDTPLIEGSMDTHPITCPNCGKCNAQSHGCHAHVSVLREVDDQT</sequence>
<evidence type="ECO:0000313" key="2">
    <source>
        <dbReference type="Proteomes" id="UP000318288"/>
    </source>
</evidence>
<reference evidence="1 2" key="1">
    <citation type="submission" date="2019-02" db="EMBL/GenBank/DDBJ databases">
        <title>Deep-cultivation of Planctomycetes and their phenomic and genomic characterization uncovers novel biology.</title>
        <authorList>
            <person name="Wiegand S."/>
            <person name="Jogler M."/>
            <person name="Boedeker C."/>
            <person name="Pinto D."/>
            <person name="Vollmers J."/>
            <person name="Rivas-Marin E."/>
            <person name="Kohn T."/>
            <person name="Peeters S.H."/>
            <person name="Heuer A."/>
            <person name="Rast P."/>
            <person name="Oberbeckmann S."/>
            <person name="Bunk B."/>
            <person name="Jeske O."/>
            <person name="Meyerdierks A."/>
            <person name="Storesund J.E."/>
            <person name="Kallscheuer N."/>
            <person name="Luecker S."/>
            <person name="Lage O.M."/>
            <person name="Pohl T."/>
            <person name="Merkel B.J."/>
            <person name="Hornburger P."/>
            <person name="Mueller R.-W."/>
            <person name="Bruemmer F."/>
            <person name="Labrenz M."/>
            <person name="Spormann A.M."/>
            <person name="Op Den Camp H."/>
            <person name="Overmann J."/>
            <person name="Amann R."/>
            <person name="Jetten M.S.M."/>
            <person name="Mascher T."/>
            <person name="Medema M.H."/>
            <person name="Devos D.P."/>
            <person name="Kaster A.-K."/>
            <person name="Ovreas L."/>
            <person name="Rohde M."/>
            <person name="Galperin M.Y."/>
            <person name="Jogler C."/>
        </authorList>
    </citation>
    <scope>NUCLEOTIDE SEQUENCE [LARGE SCALE GENOMIC DNA]</scope>
    <source>
        <strain evidence="1 2">Poly51</strain>
    </source>
</reference>
<dbReference type="AlphaFoldDB" id="A0A5C6ET21"/>
<keyword evidence="2" id="KW-1185">Reference proteome</keyword>
<dbReference type="Proteomes" id="UP000318288">
    <property type="component" value="Unassembled WGS sequence"/>
</dbReference>
<comment type="caution">
    <text evidence="1">The sequence shown here is derived from an EMBL/GenBank/DDBJ whole genome shotgun (WGS) entry which is preliminary data.</text>
</comment>
<accession>A0A5C6ET21</accession>
<evidence type="ECO:0000313" key="1">
    <source>
        <dbReference type="EMBL" id="TWU50756.1"/>
    </source>
</evidence>
<proteinExistence type="predicted"/>
<gene>
    <name evidence="1" type="ORF">Poly51_40490</name>
</gene>
<organism evidence="1 2">
    <name type="scientific">Rubripirellula tenax</name>
    <dbReference type="NCBI Taxonomy" id="2528015"/>
    <lineage>
        <taxon>Bacteria</taxon>
        <taxon>Pseudomonadati</taxon>
        <taxon>Planctomycetota</taxon>
        <taxon>Planctomycetia</taxon>
        <taxon>Pirellulales</taxon>
        <taxon>Pirellulaceae</taxon>
        <taxon>Rubripirellula</taxon>
    </lineage>
</organism>